<dbReference type="GO" id="GO:0016301">
    <property type="term" value="F:kinase activity"/>
    <property type="evidence" value="ECO:0007669"/>
    <property type="project" value="UniProtKB-KW"/>
</dbReference>
<evidence type="ECO:0000313" key="2">
    <source>
        <dbReference type="Proteomes" id="UP000427906"/>
    </source>
</evidence>
<sequence>MTGVYIVCGSPGAGKTTYGKQLATRKGAVFLDIDVSTERLVRLALRQSGHDPDDRDSAHFKQIFRTPVYEQLFDIARDNLSVNSVVIAGPFTREIQDAHWPQTLGQHLGAVVEVHYVRCRPDIRRKRLLSRANPRDQAKLADWENYLKYYGNEDPPRFDHVRIDSPDHVAVAEVEK</sequence>
<dbReference type="RefSeq" id="WP_155317547.1">
    <property type="nucleotide sequence ID" value="NZ_AP021874.1"/>
</dbReference>
<evidence type="ECO:0000313" key="1">
    <source>
        <dbReference type="EMBL" id="BBO69518.1"/>
    </source>
</evidence>
<reference evidence="1 2" key="1">
    <citation type="submission" date="2019-11" db="EMBL/GenBank/DDBJ databases">
        <title>Comparative genomics of hydrocarbon-degrading Desulfosarcina strains.</title>
        <authorList>
            <person name="Watanabe M."/>
            <person name="Kojima H."/>
            <person name="Fukui M."/>
        </authorList>
    </citation>
    <scope>NUCLEOTIDE SEQUENCE [LARGE SCALE GENOMIC DNA]</scope>
    <source>
        <strain evidence="1 2">PL12</strain>
    </source>
</reference>
<accession>A0A5K7YL21</accession>
<protein>
    <submittedName>
        <fullName evidence="1">Shikimate kinase</fullName>
    </submittedName>
</protein>
<proteinExistence type="predicted"/>
<dbReference type="OrthoDB" id="531205at2"/>
<dbReference type="AlphaFoldDB" id="A0A5K7YL21"/>
<dbReference type="Gene3D" id="3.40.50.300">
    <property type="entry name" value="P-loop containing nucleotide triphosphate hydrolases"/>
    <property type="match status" value="1"/>
</dbReference>
<dbReference type="InterPro" id="IPR027417">
    <property type="entry name" value="P-loop_NTPase"/>
</dbReference>
<name>A0A5K7YL21_9BACT</name>
<keyword evidence="1" id="KW-0418">Kinase</keyword>
<keyword evidence="1" id="KW-0808">Transferase</keyword>
<dbReference type="KEGG" id="dalk:DSCA_34480"/>
<organism evidence="1 2">
    <name type="scientific">Desulfosarcina alkanivorans</name>
    <dbReference type="NCBI Taxonomy" id="571177"/>
    <lineage>
        <taxon>Bacteria</taxon>
        <taxon>Pseudomonadati</taxon>
        <taxon>Thermodesulfobacteriota</taxon>
        <taxon>Desulfobacteria</taxon>
        <taxon>Desulfobacterales</taxon>
        <taxon>Desulfosarcinaceae</taxon>
        <taxon>Desulfosarcina</taxon>
    </lineage>
</organism>
<gene>
    <name evidence="1" type="ORF">DSCA_34480</name>
</gene>
<dbReference type="EMBL" id="AP021874">
    <property type="protein sequence ID" value="BBO69518.1"/>
    <property type="molecule type" value="Genomic_DNA"/>
</dbReference>
<dbReference type="SUPFAM" id="SSF52540">
    <property type="entry name" value="P-loop containing nucleoside triphosphate hydrolases"/>
    <property type="match status" value="1"/>
</dbReference>
<dbReference type="Proteomes" id="UP000427906">
    <property type="component" value="Chromosome"/>
</dbReference>
<dbReference type="Pfam" id="PF13671">
    <property type="entry name" value="AAA_33"/>
    <property type="match status" value="1"/>
</dbReference>
<keyword evidence="2" id="KW-1185">Reference proteome</keyword>